<comment type="subcellular location">
    <subcellularLocation>
        <location evidence="1">Cell envelope</location>
    </subcellularLocation>
</comment>
<comment type="similarity">
    <text evidence="2">Belongs to the bacterial solute-binding protein 8 family.</text>
</comment>
<dbReference type="Pfam" id="PF01497">
    <property type="entry name" value="Peripla_BP_2"/>
    <property type="match status" value="1"/>
</dbReference>
<dbReference type="RefSeq" id="WP_167375764.1">
    <property type="nucleotide sequence ID" value="NZ_FMVM01000011.1"/>
</dbReference>
<name>A0A1G5JL12_9BACL</name>
<evidence type="ECO:0000256" key="4">
    <source>
        <dbReference type="ARBA" id="ARBA00022729"/>
    </source>
</evidence>
<dbReference type="GO" id="GO:0030288">
    <property type="term" value="C:outer membrane-bounded periplasmic space"/>
    <property type="evidence" value="ECO:0007669"/>
    <property type="project" value="TreeGrafter"/>
</dbReference>
<dbReference type="PANTHER" id="PTHR30532:SF29">
    <property type="entry name" value="FE(3+) DICITRATE-BINDING PERIPLASMIC PROTEIN"/>
    <property type="match status" value="1"/>
</dbReference>
<keyword evidence="3" id="KW-0813">Transport</keyword>
<dbReference type="GO" id="GO:1901678">
    <property type="term" value="P:iron coordination entity transport"/>
    <property type="evidence" value="ECO:0007669"/>
    <property type="project" value="UniProtKB-ARBA"/>
</dbReference>
<dbReference type="PROSITE" id="PS51257">
    <property type="entry name" value="PROKAR_LIPOPROTEIN"/>
    <property type="match status" value="1"/>
</dbReference>
<evidence type="ECO:0000256" key="3">
    <source>
        <dbReference type="ARBA" id="ARBA00022448"/>
    </source>
</evidence>
<evidence type="ECO:0000259" key="7">
    <source>
        <dbReference type="PROSITE" id="PS50983"/>
    </source>
</evidence>
<proteinExistence type="inferred from homology"/>
<evidence type="ECO:0000256" key="5">
    <source>
        <dbReference type="SAM" id="MobiDB-lite"/>
    </source>
</evidence>
<feature type="signal peptide" evidence="6">
    <location>
        <begin position="1"/>
        <end position="26"/>
    </location>
</feature>
<dbReference type="InterPro" id="IPR002491">
    <property type="entry name" value="ABC_transptr_periplasmic_BD"/>
</dbReference>
<organism evidence="8 9">
    <name type="scientific">Paenibacillus polysaccharolyticus</name>
    <dbReference type="NCBI Taxonomy" id="582692"/>
    <lineage>
        <taxon>Bacteria</taxon>
        <taxon>Bacillati</taxon>
        <taxon>Bacillota</taxon>
        <taxon>Bacilli</taxon>
        <taxon>Bacillales</taxon>
        <taxon>Paenibacillaceae</taxon>
        <taxon>Paenibacillus</taxon>
    </lineage>
</organism>
<dbReference type="AlphaFoldDB" id="A0A1G5JL12"/>
<dbReference type="EMBL" id="FMVM01000011">
    <property type="protein sequence ID" value="SCY88429.1"/>
    <property type="molecule type" value="Genomic_DNA"/>
</dbReference>
<feature type="compositionally biased region" description="Polar residues" evidence="5">
    <location>
        <begin position="69"/>
        <end position="79"/>
    </location>
</feature>
<feature type="compositionally biased region" description="Low complexity" evidence="5">
    <location>
        <begin position="48"/>
        <end position="68"/>
    </location>
</feature>
<dbReference type="Gene3D" id="3.40.50.1980">
    <property type="entry name" value="Nitrogenase molybdenum iron protein domain"/>
    <property type="match status" value="2"/>
</dbReference>
<evidence type="ECO:0000256" key="1">
    <source>
        <dbReference type="ARBA" id="ARBA00004196"/>
    </source>
</evidence>
<feature type="region of interest" description="Disordered" evidence="5">
    <location>
        <begin position="29"/>
        <end position="79"/>
    </location>
</feature>
<feature type="domain" description="Fe/B12 periplasmic-binding" evidence="7">
    <location>
        <begin position="103"/>
        <end position="361"/>
    </location>
</feature>
<protein>
    <submittedName>
        <fullName evidence="8">Iron complex transport system substrate-binding protein</fullName>
    </submittedName>
</protein>
<dbReference type="Proteomes" id="UP000198538">
    <property type="component" value="Unassembled WGS sequence"/>
</dbReference>
<dbReference type="PROSITE" id="PS50983">
    <property type="entry name" value="FE_B12_PBP"/>
    <property type="match status" value="1"/>
</dbReference>
<feature type="chain" id="PRO_5039353437" evidence="6">
    <location>
        <begin position="27"/>
        <end position="361"/>
    </location>
</feature>
<reference evidence="9" key="1">
    <citation type="submission" date="2016-10" db="EMBL/GenBank/DDBJ databases">
        <authorList>
            <person name="Varghese N."/>
            <person name="Submissions S."/>
        </authorList>
    </citation>
    <scope>NUCLEOTIDE SEQUENCE [LARGE SCALE GENOMIC DNA]</scope>
    <source>
        <strain evidence="9">BL9</strain>
    </source>
</reference>
<dbReference type="InterPro" id="IPR051313">
    <property type="entry name" value="Bact_iron-sidero_bind"/>
</dbReference>
<evidence type="ECO:0000256" key="2">
    <source>
        <dbReference type="ARBA" id="ARBA00008814"/>
    </source>
</evidence>
<evidence type="ECO:0000313" key="9">
    <source>
        <dbReference type="Proteomes" id="UP000198538"/>
    </source>
</evidence>
<accession>A0A1G5JL12</accession>
<gene>
    <name evidence="8" type="ORF">SAMN05720606_111104</name>
</gene>
<sequence length="361" mass="39101">MKRTSLFMVIILTLVLVLTACSGGTAGNTAGVTSDKEPAASANEPSKTDSGNASTSSTATSSSDQGSNEANTTTAPSITSNSDGSFVVKNAWGETKLPASPKKIVTLHFSFTDELVSLGVMPAGIAGSYKAEVLGYLKDQVKDYTFVGNHQQPNLEVISSLKPDLIIANADVHGAIREDLEKIAPTIALYTNGYGDMEQNFAMLGTLLGKEKEHDQVMNELNQNIEQTHAQIQGKPKVIVVKALEKNFYIWMKTSYIATLLEKIGAEYSFDENKSSQQQTPGKIDVADVDLETLVQENPDYLVIYGAKADLDKWMNNSTFQSIKAVKDKHVLVVNDEIWALGKGPLSGEEILKEAIPFFTK</sequence>
<dbReference type="PANTHER" id="PTHR30532">
    <property type="entry name" value="IRON III DICITRATE-BINDING PERIPLASMIC PROTEIN"/>
    <property type="match status" value="1"/>
</dbReference>
<evidence type="ECO:0000313" key="8">
    <source>
        <dbReference type="EMBL" id="SCY88429.1"/>
    </source>
</evidence>
<dbReference type="STRING" id="582692.SAMN05720606_111104"/>
<dbReference type="SUPFAM" id="SSF53807">
    <property type="entry name" value="Helical backbone' metal receptor"/>
    <property type="match status" value="1"/>
</dbReference>
<keyword evidence="9" id="KW-1185">Reference proteome</keyword>
<evidence type="ECO:0000256" key="6">
    <source>
        <dbReference type="SAM" id="SignalP"/>
    </source>
</evidence>
<dbReference type="CDD" id="cd01146">
    <property type="entry name" value="FhuD"/>
    <property type="match status" value="1"/>
</dbReference>
<keyword evidence="4 6" id="KW-0732">Signal</keyword>